<keyword evidence="5" id="KW-0067">ATP-binding</keyword>
<dbReference type="Pfam" id="PF00294">
    <property type="entry name" value="PfkB"/>
    <property type="match status" value="1"/>
</dbReference>
<dbReference type="Gene3D" id="3.40.1190.20">
    <property type="match status" value="1"/>
</dbReference>
<dbReference type="PANTHER" id="PTHR43085:SF54">
    <property type="entry name" value="PUTATIVE-RELATED"/>
    <property type="match status" value="1"/>
</dbReference>
<accession>A0A6N3B7P1</accession>
<gene>
    <name evidence="7" type="primary">kdgK_3</name>
    <name evidence="7" type="ORF">CTLFYP3_01111</name>
</gene>
<comment type="similarity">
    <text evidence="1">Belongs to the carbohydrate kinase PfkB family.</text>
</comment>
<dbReference type="GO" id="GO:0005524">
    <property type="term" value="F:ATP binding"/>
    <property type="evidence" value="ECO:0007669"/>
    <property type="project" value="UniProtKB-KW"/>
</dbReference>
<dbReference type="InterPro" id="IPR023314">
    <property type="entry name" value="Myo_inos_IolC-like_sf"/>
</dbReference>
<dbReference type="Gene3D" id="2.20.150.10">
    <property type="entry name" value="putative 5-dehydro-2- deoxygluconokinase"/>
    <property type="match status" value="1"/>
</dbReference>
<dbReference type="EC" id="2.7.1.45" evidence="7"/>
<dbReference type="InterPro" id="IPR050306">
    <property type="entry name" value="PfkB_Carbo_kinase"/>
</dbReference>
<dbReference type="SUPFAM" id="SSF53613">
    <property type="entry name" value="Ribokinase-like"/>
    <property type="match status" value="1"/>
</dbReference>
<evidence type="ECO:0000256" key="5">
    <source>
        <dbReference type="ARBA" id="ARBA00022840"/>
    </source>
</evidence>
<dbReference type="InterPro" id="IPR011611">
    <property type="entry name" value="PfkB_dom"/>
</dbReference>
<dbReference type="PROSITE" id="PS00583">
    <property type="entry name" value="PFKB_KINASES_1"/>
    <property type="match status" value="1"/>
</dbReference>
<evidence type="ECO:0000259" key="6">
    <source>
        <dbReference type="Pfam" id="PF00294"/>
    </source>
</evidence>
<name>A0A6N3B7P1_9CLOT</name>
<evidence type="ECO:0000313" key="7">
    <source>
        <dbReference type="EMBL" id="VYT96062.1"/>
    </source>
</evidence>
<sequence length="96" mass="10326">MIDFIPHEKGVALKDVSNFLRVAGGAPLNVAAAVAKLGGRSQMIIKLGVDGFGDYILEEVKPLGVDISKVLRTKEANTALAFVSLKDDGERDFSYF</sequence>
<protein>
    <submittedName>
        <fullName evidence="7">2-dehydro-3-deoxygluconokinase</fullName>
        <ecNumber evidence="7">2.7.1.45</ecNumber>
    </submittedName>
</protein>
<keyword evidence="2 7" id="KW-0808">Transferase</keyword>
<evidence type="ECO:0000256" key="3">
    <source>
        <dbReference type="ARBA" id="ARBA00022741"/>
    </source>
</evidence>
<proteinExistence type="inferred from homology"/>
<evidence type="ECO:0000256" key="4">
    <source>
        <dbReference type="ARBA" id="ARBA00022777"/>
    </source>
</evidence>
<reference evidence="7" key="1">
    <citation type="submission" date="2019-11" db="EMBL/GenBank/DDBJ databases">
        <authorList>
            <person name="Feng L."/>
        </authorList>
    </citation>
    <scope>NUCLEOTIDE SEQUENCE</scope>
    <source>
        <strain evidence="7">CTertiumLFYP3</strain>
    </source>
</reference>
<dbReference type="RefSeq" id="WP_421755431.1">
    <property type="nucleotide sequence ID" value="NZ_CACRTO010000009.1"/>
</dbReference>
<feature type="domain" description="Carbohydrate kinase PfkB" evidence="6">
    <location>
        <begin position="1"/>
        <end position="95"/>
    </location>
</feature>
<dbReference type="PANTHER" id="PTHR43085">
    <property type="entry name" value="HEXOKINASE FAMILY MEMBER"/>
    <property type="match status" value="1"/>
</dbReference>
<dbReference type="InterPro" id="IPR002173">
    <property type="entry name" value="Carboh/pur_kinase_PfkB_CS"/>
</dbReference>
<dbReference type="InterPro" id="IPR029056">
    <property type="entry name" value="Ribokinase-like"/>
</dbReference>
<dbReference type="AlphaFoldDB" id="A0A6N3B7P1"/>
<organism evidence="7">
    <name type="scientific">Clostridium tertium</name>
    <dbReference type="NCBI Taxonomy" id="1559"/>
    <lineage>
        <taxon>Bacteria</taxon>
        <taxon>Bacillati</taxon>
        <taxon>Bacillota</taxon>
        <taxon>Clostridia</taxon>
        <taxon>Eubacteriales</taxon>
        <taxon>Clostridiaceae</taxon>
        <taxon>Clostridium</taxon>
    </lineage>
</organism>
<dbReference type="EMBL" id="CACRTO010000009">
    <property type="protein sequence ID" value="VYT96062.1"/>
    <property type="molecule type" value="Genomic_DNA"/>
</dbReference>
<evidence type="ECO:0000256" key="2">
    <source>
        <dbReference type="ARBA" id="ARBA00022679"/>
    </source>
</evidence>
<evidence type="ECO:0000256" key="1">
    <source>
        <dbReference type="ARBA" id="ARBA00010688"/>
    </source>
</evidence>
<keyword evidence="4 7" id="KW-0418">Kinase</keyword>
<dbReference type="GO" id="GO:0008673">
    <property type="term" value="F:2-dehydro-3-deoxygluconokinase activity"/>
    <property type="evidence" value="ECO:0007669"/>
    <property type="project" value="UniProtKB-EC"/>
</dbReference>
<keyword evidence="3" id="KW-0547">Nucleotide-binding</keyword>